<organism evidence="8 9">
    <name type="scientific">Litorimonas taeanensis</name>
    <dbReference type="NCBI Taxonomy" id="568099"/>
    <lineage>
        <taxon>Bacteria</taxon>
        <taxon>Pseudomonadati</taxon>
        <taxon>Pseudomonadota</taxon>
        <taxon>Alphaproteobacteria</taxon>
        <taxon>Maricaulales</taxon>
        <taxon>Robiginitomaculaceae</taxon>
    </lineage>
</organism>
<evidence type="ECO:0000256" key="1">
    <source>
        <dbReference type="ARBA" id="ARBA00004651"/>
    </source>
</evidence>
<dbReference type="PANTHER" id="PTHR36506">
    <property type="entry name" value="PREFLAGELLIN PEPTIDASE"/>
    <property type="match status" value="1"/>
</dbReference>
<comment type="caution">
    <text evidence="8">The sequence shown here is derived from an EMBL/GenBank/DDBJ whole genome shotgun (WGS) entry which is preliminary data.</text>
</comment>
<feature type="transmembrane region" description="Helical" evidence="6">
    <location>
        <begin position="117"/>
        <end position="137"/>
    </location>
</feature>
<dbReference type="InterPro" id="IPR000045">
    <property type="entry name" value="Prepilin_IV_endopep_pep"/>
</dbReference>
<keyword evidence="9" id="KW-1185">Reference proteome</keyword>
<evidence type="ECO:0000256" key="3">
    <source>
        <dbReference type="ARBA" id="ARBA00022692"/>
    </source>
</evidence>
<feature type="transmembrane region" description="Helical" evidence="6">
    <location>
        <begin position="21"/>
        <end position="40"/>
    </location>
</feature>
<name>A0A420WLZ9_9PROT</name>
<keyword evidence="2" id="KW-1003">Cell membrane</keyword>
<keyword evidence="4 6" id="KW-1133">Transmembrane helix</keyword>
<keyword evidence="3 6" id="KW-0812">Transmembrane</keyword>
<dbReference type="Proteomes" id="UP000282211">
    <property type="component" value="Unassembled WGS sequence"/>
</dbReference>
<dbReference type="Pfam" id="PF01478">
    <property type="entry name" value="Peptidase_A24"/>
    <property type="match status" value="1"/>
</dbReference>
<sequence>MQHDEVRRPYPYADKPWVAKVIMPFVIFFSFSLCMLWAAITDASNMKISNRNSLAVVALFIIAIPFSWTGLPDLGEHLLVGLTVFAAGFIMFALGWLGGGDAKLLAATSLWWTWADVFTYILWVGIIGGVLAALLLVGRKYAPVSIATSSWGYGLFKEEKQMPYGLALAAAALITLPDSAIFKAVVGL</sequence>
<proteinExistence type="predicted"/>
<feature type="domain" description="Prepilin type IV endopeptidase peptidase" evidence="7">
    <location>
        <begin position="31"/>
        <end position="132"/>
    </location>
</feature>
<evidence type="ECO:0000313" key="8">
    <source>
        <dbReference type="EMBL" id="RKQ72071.1"/>
    </source>
</evidence>
<accession>A0A420WLZ9</accession>
<dbReference type="EMBL" id="RBII01000001">
    <property type="protein sequence ID" value="RKQ72071.1"/>
    <property type="molecule type" value="Genomic_DNA"/>
</dbReference>
<gene>
    <name evidence="8" type="ORF">DES40_1408</name>
</gene>
<comment type="subcellular location">
    <subcellularLocation>
        <location evidence="1">Cell membrane</location>
        <topology evidence="1">Multi-pass membrane protein</topology>
    </subcellularLocation>
</comment>
<feature type="transmembrane region" description="Helical" evidence="6">
    <location>
        <begin position="52"/>
        <end position="71"/>
    </location>
</feature>
<dbReference type="InterPro" id="IPR052218">
    <property type="entry name" value="Preflagellin_Peptidase"/>
</dbReference>
<reference evidence="8 9" key="1">
    <citation type="submission" date="2018-10" db="EMBL/GenBank/DDBJ databases">
        <title>Genomic Encyclopedia of Type Strains, Phase IV (KMG-IV): sequencing the most valuable type-strain genomes for metagenomic binning, comparative biology and taxonomic classification.</title>
        <authorList>
            <person name="Goeker M."/>
        </authorList>
    </citation>
    <scope>NUCLEOTIDE SEQUENCE [LARGE SCALE GENOMIC DNA]</scope>
    <source>
        <strain evidence="8 9">DSM 22008</strain>
    </source>
</reference>
<protein>
    <submittedName>
        <fullName evidence="8">Prepilin peptidase CpaA</fullName>
    </submittedName>
</protein>
<dbReference type="InParanoid" id="A0A420WLZ9"/>
<evidence type="ECO:0000313" key="9">
    <source>
        <dbReference type="Proteomes" id="UP000282211"/>
    </source>
</evidence>
<dbReference type="GO" id="GO:0004190">
    <property type="term" value="F:aspartic-type endopeptidase activity"/>
    <property type="evidence" value="ECO:0007669"/>
    <property type="project" value="InterPro"/>
</dbReference>
<evidence type="ECO:0000256" key="5">
    <source>
        <dbReference type="ARBA" id="ARBA00023136"/>
    </source>
</evidence>
<evidence type="ECO:0000256" key="4">
    <source>
        <dbReference type="ARBA" id="ARBA00022989"/>
    </source>
</evidence>
<dbReference type="GO" id="GO:0005886">
    <property type="term" value="C:plasma membrane"/>
    <property type="evidence" value="ECO:0007669"/>
    <property type="project" value="UniProtKB-SubCell"/>
</dbReference>
<feature type="transmembrane region" description="Helical" evidence="6">
    <location>
        <begin position="78"/>
        <end position="97"/>
    </location>
</feature>
<keyword evidence="5 6" id="KW-0472">Membrane</keyword>
<evidence type="ECO:0000256" key="2">
    <source>
        <dbReference type="ARBA" id="ARBA00022475"/>
    </source>
</evidence>
<evidence type="ECO:0000259" key="7">
    <source>
        <dbReference type="Pfam" id="PF01478"/>
    </source>
</evidence>
<dbReference type="PANTHER" id="PTHR36506:SF1">
    <property type="entry name" value="PREFLAGELLIN PEPTIDASE"/>
    <property type="match status" value="1"/>
</dbReference>
<dbReference type="AlphaFoldDB" id="A0A420WLZ9"/>
<dbReference type="Gene3D" id="1.20.120.1220">
    <property type="match status" value="1"/>
</dbReference>
<evidence type="ECO:0000256" key="6">
    <source>
        <dbReference type="SAM" id="Phobius"/>
    </source>
</evidence>